<dbReference type="STRING" id="1036808.A0A0C3A2B4"/>
<reference evidence="2" key="2">
    <citation type="submission" date="2015-01" db="EMBL/GenBank/DDBJ databases">
        <title>Evolutionary Origins and Diversification of the Mycorrhizal Mutualists.</title>
        <authorList>
            <consortium name="DOE Joint Genome Institute"/>
            <consortium name="Mycorrhizal Genomics Consortium"/>
            <person name="Kohler A."/>
            <person name="Kuo A."/>
            <person name="Nagy L.G."/>
            <person name="Floudas D."/>
            <person name="Copeland A."/>
            <person name="Barry K.W."/>
            <person name="Cichocki N."/>
            <person name="Veneault-Fourrey C."/>
            <person name="LaButti K."/>
            <person name="Lindquist E.A."/>
            <person name="Lipzen A."/>
            <person name="Lundell T."/>
            <person name="Morin E."/>
            <person name="Murat C."/>
            <person name="Riley R."/>
            <person name="Ohm R."/>
            <person name="Sun H."/>
            <person name="Tunlid A."/>
            <person name="Henrissat B."/>
            <person name="Grigoriev I.V."/>
            <person name="Hibbett D.S."/>
            <person name="Martin F."/>
        </authorList>
    </citation>
    <scope>NUCLEOTIDE SEQUENCE [LARGE SCALE GENOMIC DNA]</scope>
    <source>
        <strain evidence="2">Foug A</strain>
    </source>
</reference>
<name>A0A0C3A2B4_9AGAM</name>
<sequence>MSLCKEDKTCHDKFDDLVNETMHRAGPLAEDSPLVLWGVLLSTIVKHSNKQLDPQYRDLDKAVSFLHNNFNLLDMLKEAWRDQSYRKIENLEMLQSPRLESDRDRDSSRGWLYQAFYQPYRGNAVDGLYEYLEANNKTFTDPDLPSYYAKFCSIVQSSGTGKSRTMIELRQKDVIVLYMNLRPADDDSFPPRDPIPASILTENIGHLSAKYHSRCCAFFSAIFLVLRDELLGLFDISKDVKQIAGLWNESLCTISSDARCKSFGRVESVYNDIVAKTPSNKTAVTDAYMRMVESLPQLFTADHRPKVVVAIDEAHTLNRMDGLQPSTILCSVISTYSRFKPPSNHAVWVVFASTTLKIADFAARDSDCHESSRVSEGGELLFPPYTLLGWDQNALSCESLSPKETAKLQRVLRFGRPLWSSFMVHSDVAPLMDLAMQKLCGHRTFHPHDVDHMLAIVDQRFDLDFRTHHPETFEHVERGVTNHLRVCYSSADRTWTFTGYPSEPLLSCISAYVLHREPSALREWLDTLQKKIYRRMISTDAPGALAGRLLWLLAKDLFVRTCLPNYRGLFVKAPGMNQWDTELIDCQMVPIIPFLGFVFGKKHWEGEVEKAFANAYINFSHWMTMESAIAEKGQHRLSGEKWTRHHWLRTCAIQFCSDQPLVDKMIPIYFTDSGRVSQIFISDREESTSSPSELLASIYRGDEYINCASDVPYIAILVNWDLEHSEFEETWCPTSRDGPSLRIYAGGVNATTFPFLKEHSLVETFHHLVFPQNVPRLGPTELAEAATYMRWLQV</sequence>
<gene>
    <name evidence="1" type="ORF">SCLCIDRAFT_1218343</name>
</gene>
<accession>A0A0C3A2B4</accession>
<dbReference type="EMBL" id="KN822081">
    <property type="protein sequence ID" value="KIM58812.1"/>
    <property type="molecule type" value="Genomic_DNA"/>
</dbReference>
<dbReference type="AlphaFoldDB" id="A0A0C3A2B4"/>
<dbReference type="InParanoid" id="A0A0C3A2B4"/>
<dbReference type="PANTHER" id="PTHR33266">
    <property type="entry name" value="CHROMOSOME 15, WHOLE GENOME SHOTGUN SEQUENCE"/>
    <property type="match status" value="1"/>
</dbReference>
<dbReference type="PANTHER" id="PTHR33266:SF1">
    <property type="entry name" value="F-BOX DOMAIN-CONTAINING PROTEIN"/>
    <property type="match status" value="1"/>
</dbReference>
<evidence type="ECO:0000313" key="2">
    <source>
        <dbReference type="Proteomes" id="UP000053989"/>
    </source>
</evidence>
<dbReference type="OrthoDB" id="107110at2759"/>
<reference evidence="1 2" key="1">
    <citation type="submission" date="2014-04" db="EMBL/GenBank/DDBJ databases">
        <authorList>
            <consortium name="DOE Joint Genome Institute"/>
            <person name="Kuo A."/>
            <person name="Kohler A."/>
            <person name="Nagy L.G."/>
            <person name="Floudas D."/>
            <person name="Copeland A."/>
            <person name="Barry K.W."/>
            <person name="Cichocki N."/>
            <person name="Veneault-Fourrey C."/>
            <person name="LaButti K."/>
            <person name="Lindquist E.A."/>
            <person name="Lipzen A."/>
            <person name="Lundell T."/>
            <person name="Morin E."/>
            <person name="Murat C."/>
            <person name="Sun H."/>
            <person name="Tunlid A."/>
            <person name="Henrissat B."/>
            <person name="Grigoriev I.V."/>
            <person name="Hibbett D.S."/>
            <person name="Martin F."/>
            <person name="Nordberg H.P."/>
            <person name="Cantor M.N."/>
            <person name="Hua S.X."/>
        </authorList>
    </citation>
    <scope>NUCLEOTIDE SEQUENCE [LARGE SCALE GENOMIC DNA]</scope>
    <source>
        <strain evidence="1 2">Foug A</strain>
    </source>
</reference>
<proteinExistence type="predicted"/>
<evidence type="ECO:0000313" key="1">
    <source>
        <dbReference type="EMBL" id="KIM58812.1"/>
    </source>
</evidence>
<organism evidence="1 2">
    <name type="scientific">Scleroderma citrinum Foug A</name>
    <dbReference type="NCBI Taxonomy" id="1036808"/>
    <lineage>
        <taxon>Eukaryota</taxon>
        <taxon>Fungi</taxon>
        <taxon>Dikarya</taxon>
        <taxon>Basidiomycota</taxon>
        <taxon>Agaricomycotina</taxon>
        <taxon>Agaricomycetes</taxon>
        <taxon>Agaricomycetidae</taxon>
        <taxon>Boletales</taxon>
        <taxon>Sclerodermatineae</taxon>
        <taxon>Sclerodermataceae</taxon>
        <taxon>Scleroderma</taxon>
    </lineage>
</organism>
<protein>
    <submittedName>
        <fullName evidence="1">Uncharacterized protein</fullName>
    </submittedName>
</protein>
<dbReference type="HOGENOM" id="CLU_009568_3_0_1"/>
<dbReference type="Proteomes" id="UP000053989">
    <property type="component" value="Unassembled WGS sequence"/>
</dbReference>
<keyword evidence="2" id="KW-1185">Reference proteome</keyword>